<sequence length="376" mass="44457">MIMDSKNVVFDSNFGLNFGSSDQKRTYGFCYENYENDTLKNQIHYEVEVNIMSDQYADTCIFEIDRKQFYLNNKLPQLKIEQITEKASQAFFPLHIKIKKTGEIQEILNGEAIKRKWLQTKNEIKQYYKGGVTAKIIHKIDGIFLSDNTLKKSISQNWFFHLYFKPIYIEYTSRLRFKSIWESPVFGNQFIEYGVIQTVKDQYDENDKITINTDGNAIDDRTVDEIMEGYSFPKSHYSEEPEEPVDSKMNVEYKLYQEDRSIFSISGTFETKINENLNKKIQIEIYHLAKTSSFRPWSDAAFKESSRIFQSYQIKEDDDIINIAERIKKIQSETPKTERVLGSPKEKSYFYIHEEPVEIKKSGFTERLKSLFRKKK</sequence>
<evidence type="ECO:0000313" key="2">
    <source>
        <dbReference type="Proteomes" id="UP000184112"/>
    </source>
</evidence>
<evidence type="ECO:0000313" key="1">
    <source>
        <dbReference type="EMBL" id="SHG36717.1"/>
    </source>
</evidence>
<proteinExistence type="predicted"/>
<dbReference type="Proteomes" id="UP000184112">
    <property type="component" value="Unassembled WGS sequence"/>
</dbReference>
<organism evidence="1 2">
    <name type="scientific">Flavobacterium johnsoniae</name>
    <name type="common">Cytophaga johnsonae</name>
    <dbReference type="NCBI Taxonomy" id="986"/>
    <lineage>
        <taxon>Bacteria</taxon>
        <taxon>Pseudomonadati</taxon>
        <taxon>Bacteroidota</taxon>
        <taxon>Flavobacteriia</taxon>
        <taxon>Flavobacteriales</taxon>
        <taxon>Flavobacteriaceae</taxon>
        <taxon>Flavobacterium</taxon>
    </lineage>
</organism>
<reference evidence="1 2" key="1">
    <citation type="submission" date="2016-11" db="EMBL/GenBank/DDBJ databases">
        <authorList>
            <person name="Jaros S."/>
            <person name="Januszkiewicz K."/>
            <person name="Wedrychowicz H."/>
        </authorList>
    </citation>
    <scope>NUCLEOTIDE SEQUENCE [LARGE SCALE GENOMIC DNA]</scope>
    <source>
        <strain evidence="1 2">DSM 6792</strain>
    </source>
</reference>
<dbReference type="EMBL" id="FQWH01000002">
    <property type="protein sequence ID" value="SHG36717.1"/>
    <property type="molecule type" value="Genomic_DNA"/>
</dbReference>
<dbReference type="AlphaFoldDB" id="A0A1M5J806"/>
<gene>
    <name evidence="1" type="ORF">SAMN05444388_102420</name>
</gene>
<accession>A0A1M5J806</accession>
<name>A0A1M5J806_FLAJO</name>
<protein>
    <submittedName>
        <fullName evidence="1">Uncharacterized protein</fullName>
    </submittedName>
</protein>